<evidence type="ECO:0000313" key="2">
    <source>
        <dbReference type="Proteomes" id="UP000075885"/>
    </source>
</evidence>
<protein>
    <submittedName>
        <fullName evidence="1">Uncharacterized protein</fullName>
    </submittedName>
</protein>
<dbReference type="Proteomes" id="UP000075885">
    <property type="component" value="Unassembled WGS sequence"/>
</dbReference>
<keyword evidence="2" id="KW-1185">Reference proteome</keyword>
<proteinExistence type="predicted"/>
<evidence type="ECO:0000313" key="1">
    <source>
        <dbReference type="EnsemblMetazoa" id="AEPI011453-PA"/>
    </source>
</evidence>
<dbReference type="EnsemblMetazoa" id="AEPI011453-RA">
    <property type="protein sequence ID" value="AEPI011453-PA"/>
    <property type="gene ID" value="AEPI011453"/>
</dbReference>
<dbReference type="AlphaFoldDB" id="A0A182PWW6"/>
<organism evidence="1 2">
    <name type="scientific">Anopheles epiroticus</name>
    <dbReference type="NCBI Taxonomy" id="199890"/>
    <lineage>
        <taxon>Eukaryota</taxon>
        <taxon>Metazoa</taxon>
        <taxon>Ecdysozoa</taxon>
        <taxon>Arthropoda</taxon>
        <taxon>Hexapoda</taxon>
        <taxon>Insecta</taxon>
        <taxon>Pterygota</taxon>
        <taxon>Neoptera</taxon>
        <taxon>Endopterygota</taxon>
        <taxon>Diptera</taxon>
        <taxon>Nematocera</taxon>
        <taxon>Culicoidea</taxon>
        <taxon>Culicidae</taxon>
        <taxon>Anophelinae</taxon>
        <taxon>Anopheles</taxon>
    </lineage>
</organism>
<sequence>MALFRIVPVKVYGPTVTISTFAFLDKGSSMTQTWRGMTSLNLPQQTFRMREGRWDHLKQLPLPEYREVQPMILIVLDNLRLAVPLKTREGLSARWPRRCVWDEESSSIRQALRQFYELELLGTVSSEATDPDERRALSILKSTTVRIGNRFESGLLWKADNV</sequence>
<reference evidence="2" key="1">
    <citation type="submission" date="2013-03" db="EMBL/GenBank/DDBJ databases">
        <title>The Genome Sequence of Anopheles epiroticus epiroticus2.</title>
        <authorList>
            <consortium name="The Broad Institute Genomics Platform"/>
            <person name="Neafsey D.E."/>
            <person name="Howell P."/>
            <person name="Walker B."/>
            <person name="Young S.K."/>
            <person name="Zeng Q."/>
            <person name="Gargeya S."/>
            <person name="Fitzgerald M."/>
            <person name="Haas B."/>
            <person name="Abouelleil A."/>
            <person name="Allen A.W."/>
            <person name="Alvarado L."/>
            <person name="Arachchi H.M."/>
            <person name="Berlin A.M."/>
            <person name="Chapman S.B."/>
            <person name="Gainer-Dewar J."/>
            <person name="Goldberg J."/>
            <person name="Griggs A."/>
            <person name="Gujja S."/>
            <person name="Hansen M."/>
            <person name="Howarth C."/>
            <person name="Imamovic A."/>
            <person name="Ireland A."/>
            <person name="Larimer J."/>
            <person name="McCowan C."/>
            <person name="Murphy C."/>
            <person name="Pearson M."/>
            <person name="Poon T.W."/>
            <person name="Priest M."/>
            <person name="Roberts A."/>
            <person name="Saif S."/>
            <person name="Shea T."/>
            <person name="Sisk P."/>
            <person name="Sykes S."/>
            <person name="Wortman J."/>
            <person name="Nusbaum C."/>
            <person name="Birren B."/>
        </authorList>
    </citation>
    <scope>NUCLEOTIDE SEQUENCE [LARGE SCALE GENOMIC DNA]</scope>
    <source>
        <strain evidence="2">Epiroticus2</strain>
    </source>
</reference>
<name>A0A182PWW6_9DIPT</name>
<reference evidence="1" key="2">
    <citation type="submission" date="2020-05" db="UniProtKB">
        <authorList>
            <consortium name="EnsemblMetazoa"/>
        </authorList>
    </citation>
    <scope>IDENTIFICATION</scope>
    <source>
        <strain evidence="1">Epiroticus2</strain>
    </source>
</reference>
<accession>A0A182PWW6</accession>
<dbReference type="VEuPathDB" id="VectorBase:AEPI011453"/>